<feature type="modified residue" description="4-aspartylphosphate" evidence="6">
    <location>
        <position position="55"/>
    </location>
</feature>
<accession>A0ABS5Y283</accession>
<dbReference type="InterPro" id="IPR004358">
    <property type="entry name" value="Sig_transdc_His_kin-like_C"/>
</dbReference>
<dbReference type="PANTHER" id="PTHR43547:SF2">
    <property type="entry name" value="HYBRID SIGNAL TRANSDUCTION HISTIDINE KINASE C"/>
    <property type="match status" value="1"/>
</dbReference>
<comment type="caution">
    <text evidence="9">The sequence shown here is derived from an EMBL/GenBank/DDBJ whole genome shotgun (WGS) entry which is preliminary data.</text>
</comment>
<dbReference type="EC" id="2.7.13.3" evidence="2"/>
<keyword evidence="4 9" id="KW-0418">Kinase</keyword>
<dbReference type="Pfam" id="PF02518">
    <property type="entry name" value="HATPase_c"/>
    <property type="match status" value="1"/>
</dbReference>
<evidence type="ECO:0000259" key="8">
    <source>
        <dbReference type="PROSITE" id="PS50110"/>
    </source>
</evidence>
<dbReference type="EMBL" id="JADOER010000004">
    <property type="protein sequence ID" value="MBT9311944.1"/>
    <property type="molecule type" value="Genomic_DNA"/>
</dbReference>
<dbReference type="Proteomes" id="UP001196661">
    <property type="component" value="Unassembled WGS sequence"/>
</dbReference>
<evidence type="ECO:0000256" key="4">
    <source>
        <dbReference type="ARBA" id="ARBA00022777"/>
    </source>
</evidence>
<dbReference type="InterPro" id="IPR003594">
    <property type="entry name" value="HATPase_dom"/>
</dbReference>
<dbReference type="SUPFAM" id="SSF52172">
    <property type="entry name" value="CheY-like"/>
    <property type="match status" value="1"/>
</dbReference>
<name>A0ABS5Y283_9CYAN</name>
<dbReference type="CDD" id="cd00082">
    <property type="entry name" value="HisKA"/>
    <property type="match status" value="1"/>
</dbReference>
<evidence type="ECO:0000256" key="5">
    <source>
        <dbReference type="ARBA" id="ARBA00023012"/>
    </source>
</evidence>
<evidence type="ECO:0000256" key="6">
    <source>
        <dbReference type="PROSITE-ProRule" id="PRU00169"/>
    </source>
</evidence>
<dbReference type="SMART" id="SM00387">
    <property type="entry name" value="HATPase_c"/>
    <property type="match status" value="1"/>
</dbReference>
<dbReference type="PROSITE" id="PS50110">
    <property type="entry name" value="RESPONSE_REGULATORY"/>
    <property type="match status" value="1"/>
</dbReference>
<dbReference type="InterPro" id="IPR036097">
    <property type="entry name" value="HisK_dim/P_sf"/>
</dbReference>
<gene>
    <name evidence="9" type="ORF">IXB28_06975</name>
</gene>
<dbReference type="InterPro" id="IPR005467">
    <property type="entry name" value="His_kinase_dom"/>
</dbReference>
<dbReference type="RefSeq" id="WP_215617797.1">
    <property type="nucleotide sequence ID" value="NZ_JADOER010000004.1"/>
</dbReference>
<dbReference type="InterPro" id="IPR003661">
    <property type="entry name" value="HisK_dim/P_dom"/>
</dbReference>
<dbReference type="SMART" id="SM00388">
    <property type="entry name" value="HisKA"/>
    <property type="match status" value="1"/>
</dbReference>
<comment type="catalytic activity">
    <reaction evidence="1">
        <text>ATP + protein L-histidine = ADP + protein N-phospho-L-histidine.</text>
        <dbReference type="EC" id="2.7.13.3"/>
    </reaction>
</comment>
<dbReference type="PRINTS" id="PR00344">
    <property type="entry name" value="BCTRLSENSOR"/>
</dbReference>
<sequence length="411" mass="45750">MQDKTTILVVDDIPNNLEVVRDTLISQGYLATTAISGERALKRLQKHIPDLILLDVQMPGIDGFETCRQIKQHPEWKDIPIIFLTALTDTDSIVKGFTLGAVDYISKPFQEAELLARVNTHLQLRSLNKNLETTLSTLKTTQAQLIHAEKMSSLGQTVAGVAHEINNPIGFIAGNLEPLEDYFEDLKELLALYQQEYPEPSSLIQAKQADIHLDFLVQDVPKILSSMQVGSDRIQKIVASLRKFACLDETPCKAANIHSGIDSTLSLMQHRLNATDTCSAISIIRDYGTLPSITCYPNQLNQVFLHILNNAIDAIRDCQDYDKTPEILIHTAVINDRQIQVSITNTGKIIPQKEQNRIFEPFFTTKPVGQGKGLGLFISYSIISNHGGTIKVSSQPDNKTTFEITLPYQSS</sequence>
<evidence type="ECO:0000256" key="3">
    <source>
        <dbReference type="ARBA" id="ARBA00022553"/>
    </source>
</evidence>
<dbReference type="Gene3D" id="3.40.50.2300">
    <property type="match status" value="1"/>
</dbReference>
<evidence type="ECO:0000256" key="2">
    <source>
        <dbReference type="ARBA" id="ARBA00012438"/>
    </source>
</evidence>
<dbReference type="PROSITE" id="PS50109">
    <property type="entry name" value="HIS_KIN"/>
    <property type="match status" value="1"/>
</dbReference>
<keyword evidence="10" id="KW-1185">Reference proteome</keyword>
<dbReference type="SMART" id="SM00448">
    <property type="entry name" value="REC"/>
    <property type="match status" value="1"/>
</dbReference>
<feature type="domain" description="Response regulatory" evidence="8">
    <location>
        <begin position="6"/>
        <end position="122"/>
    </location>
</feature>
<dbReference type="Gene3D" id="1.10.287.130">
    <property type="match status" value="1"/>
</dbReference>
<evidence type="ECO:0000313" key="10">
    <source>
        <dbReference type="Proteomes" id="UP001196661"/>
    </source>
</evidence>
<keyword evidence="4 9" id="KW-0808">Transferase</keyword>
<dbReference type="PANTHER" id="PTHR43547">
    <property type="entry name" value="TWO-COMPONENT HISTIDINE KINASE"/>
    <property type="match status" value="1"/>
</dbReference>
<dbReference type="Pfam" id="PF00072">
    <property type="entry name" value="Response_reg"/>
    <property type="match status" value="1"/>
</dbReference>
<proteinExistence type="predicted"/>
<reference evidence="9 10" key="1">
    <citation type="journal article" date="2021" name="Mar. Drugs">
        <title>Genome Reduction and Secondary Metabolism of the Marine Sponge-Associated Cyanobacterium Leptothoe.</title>
        <authorList>
            <person name="Konstantinou D."/>
            <person name="Popin R.V."/>
            <person name="Fewer D.P."/>
            <person name="Sivonen K."/>
            <person name="Gkelis S."/>
        </authorList>
    </citation>
    <scope>NUCLEOTIDE SEQUENCE [LARGE SCALE GENOMIC DNA]</scope>
    <source>
        <strain evidence="9 10">TAU-MAC 1615</strain>
    </source>
</reference>
<evidence type="ECO:0000313" key="9">
    <source>
        <dbReference type="EMBL" id="MBT9311944.1"/>
    </source>
</evidence>
<evidence type="ECO:0000256" key="1">
    <source>
        <dbReference type="ARBA" id="ARBA00000085"/>
    </source>
</evidence>
<keyword evidence="3 6" id="KW-0597">Phosphoprotein</keyword>
<dbReference type="SUPFAM" id="SSF47384">
    <property type="entry name" value="Homodimeric domain of signal transducing histidine kinase"/>
    <property type="match status" value="1"/>
</dbReference>
<dbReference type="InterPro" id="IPR001789">
    <property type="entry name" value="Sig_transdc_resp-reg_receiver"/>
</dbReference>
<feature type="domain" description="Histidine kinase" evidence="7">
    <location>
        <begin position="160"/>
        <end position="410"/>
    </location>
</feature>
<keyword evidence="5" id="KW-0902">Two-component regulatory system</keyword>
<dbReference type="CDD" id="cd19920">
    <property type="entry name" value="REC_PA4781-like"/>
    <property type="match status" value="1"/>
</dbReference>
<dbReference type="SUPFAM" id="SSF55874">
    <property type="entry name" value="ATPase domain of HSP90 chaperone/DNA topoisomerase II/histidine kinase"/>
    <property type="match status" value="1"/>
</dbReference>
<dbReference type="Gene3D" id="3.30.565.10">
    <property type="entry name" value="Histidine kinase-like ATPase, C-terminal domain"/>
    <property type="match status" value="1"/>
</dbReference>
<dbReference type="GO" id="GO:0016301">
    <property type="term" value="F:kinase activity"/>
    <property type="evidence" value="ECO:0007669"/>
    <property type="project" value="UniProtKB-KW"/>
</dbReference>
<organism evidence="9 10">
    <name type="scientific">Leptothoe kymatousa TAU-MAC 1615</name>
    <dbReference type="NCBI Taxonomy" id="2364775"/>
    <lineage>
        <taxon>Bacteria</taxon>
        <taxon>Bacillati</taxon>
        <taxon>Cyanobacteriota</taxon>
        <taxon>Cyanophyceae</taxon>
        <taxon>Nodosilineales</taxon>
        <taxon>Cymatolegaceae</taxon>
        <taxon>Leptothoe</taxon>
        <taxon>Leptothoe kymatousa</taxon>
    </lineage>
</organism>
<dbReference type="InterPro" id="IPR036890">
    <property type="entry name" value="HATPase_C_sf"/>
</dbReference>
<evidence type="ECO:0000259" key="7">
    <source>
        <dbReference type="PROSITE" id="PS50109"/>
    </source>
</evidence>
<protein>
    <recommendedName>
        <fullName evidence="2">histidine kinase</fullName>
        <ecNumber evidence="2">2.7.13.3</ecNumber>
    </recommendedName>
</protein>
<dbReference type="InterPro" id="IPR011006">
    <property type="entry name" value="CheY-like_superfamily"/>
</dbReference>